<dbReference type="GO" id="GO:0009236">
    <property type="term" value="P:cobalamin biosynthetic process"/>
    <property type="evidence" value="ECO:0007669"/>
    <property type="project" value="InterPro"/>
</dbReference>
<evidence type="ECO:0000313" key="2">
    <source>
        <dbReference type="EMBL" id="MDS3860381.1"/>
    </source>
</evidence>
<evidence type="ECO:0000259" key="1">
    <source>
        <dbReference type="Pfam" id="PF01890"/>
    </source>
</evidence>
<feature type="domain" description="CobE/GbiG C-terminal" evidence="1">
    <location>
        <begin position="4"/>
        <end position="125"/>
    </location>
</feature>
<dbReference type="AlphaFoldDB" id="A0AAE4JVS7"/>
<dbReference type="Pfam" id="PF01890">
    <property type="entry name" value="CbiG_C"/>
    <property type="match status" value="1"/>
</dbReference>
<dbReference type="InterPro" id="IPR036518">
    <property type="entry name" value="CobE/GbiG_C_sf"/>
</dbReference>
<gene>
    <name evidence="2" type="ORF">RIF25_06120</name>
</gene>
<dbReference type="RefSeq" id="WP_322877660.1">
    <property type="nucleotide sequence ID" value="NZ_JAVMIP010000004.1"/>
</dbReference>
<dbReference type="EMBL" id="JAVMIP010000004">
    <property type="protein sequence ID" value="MDS3860381.1"/>
    <property type="molecule type" value="Genomic_DNA"/>
</dbReference>
<dbReference type="PANTHER" id="PTHR37477">
    <property type="entry name" value="COBALT-PRECORRIN-5A HYDROLASE"/>
    <property type="match status" value="1"/>
</dbReference>
<dbReference type="InterPro" id="IPR002750">
    <property type="entry name" value="CobE/GbiG_C"/>
</dbReference>
<proteinExistence type="predicted"/>
<protein>
    <submittedName>
        <fullName evidence="2">Cobalamin biosynthesis protein</fullName>
    </submittedName>
</protein>
<dbReference type="Gene3D" id="3.30.420.180">
    <property type="entry name" value="CobE/GbiG C-terminal domain"/>
    <property type="match status" value="1"/>
</dbReference>
<sequence length="142" mass="15326">MKNLWAGIGFQGGVTGTDLETALLNVLQAHALSAQALIGIASLDRKRNSQALQDLAQAWQLELQFFSSEELNSLWTPNPSQQAFIHVQARSVAEAAALGGAKSAQLIIPKQIYRTASQRAITLAISQVGSDLPEMDRCNRVV</sequence>
<dbReference type="SUPFAM" id="SSF159664">
    <property type="entry name" value="CobE/GbiG C-terminal domain-like"/>
    <property type="match status" value="1"/>
</dbReference>
<dbReference type="InterPro" id="IPR052553">
    <property type="entry name" value="CbiG_hydrolase"/>
</dbReference>
<keyword evidence="3" id="KW-1185">Reference proteome</keyword>
<comment type="caution">
    <text evidence="2">The sequence shown here is derived from an EMBL/GenBank/DDBJ whole genome shotgun (WGS) entry which is preliminary data.</text>
</comment>
<dbReference type="PANTHER" id="PTHR37477:SF1">
    <property type="entry name" value="COBALT-PRECORRIN-5A HYDROLASE"/>
    <property type="match status" value="1"/>
</dbReference>
<dbReference type="Proteomes" id="UP001268256">
    <property type="component" value="Unassembled WGS sequence"/>
</dbReference>
<evidence type="ECO:0000313" key="3">
    <source>
        <dbReference type="Proteomes" id="UP001268256"/>
    </source>
</evidence>
<organism evidence="2 3">
    <name type="scientific">Pseudocalidococcus azoricus BACA0444</name>
    <dbReference type="NCBI Taxonomy" id="2918990"/>
    <lineage>
        <taxon>Bacteria</taxon>
        <taxon>Bacillati</taxon>
        <taxon>Cyanobacteriota</taxon>
        <taxon>Cyanophyceae</taxon>
        <taxon>Acaryochloridales</taxon>
        <taxon>Thermosynechococcaceae</taxon>
        <taxon>Pseudocalidococcus</taxon>
        <taxon>Pseudocalidococcus azoricus</taxon>
    </lineage>
</organism>
<reference evidence="3" key="1">
    <citation type="submission" date="2023-07" db="EMBL/GenBank/DDBJ databases">
        <authorList>
            <person name="Luz R."/>
            <person name="Cordeiro R."/>
            <person name="Fonseca A."/>
            <person name="Goncalves V."/>
        </authorList>
    </citation>
    <scope>NUCLEOTIDE SEQUENCE [LARGE SCALE GENOMIC DNA]</scope>
    <source>
        <strain evidence="3">BACA0444</strain>
    </source>
</reference>
<name>A0AAE4JVS7_9CYAN</name>
<accession>A0AAE4JVS7</accession>